<protein>
    <recommendedName>
        <fullName evidence="4">G domain-containing protein</fullName>
    </recommendedName>
</protein>
<name>A0A0C1R303_9CYAN</name>
<organism evidence="2">
    <name type="scientific">Tolypothrix bouteillei VB521301</name>
    <dbReference type="NCBI Taxonomy" id="1479485"/>
    <lineage>
        <taxon>Bacteria</taxon>
        <taxon>Bacillati</taxon>
        <taxon>Cyanobacteriota</taxon>
        <taxon>Cyanophyceae</taxon>
        <taxon>Nostocales</taxon>
        <taxon>Tolypothrichaceae</taxon>
        <taxon>Tolypothrix</taxon>
    </lineage>
</organism>
<sequence>MTDRLLVGVVGHSNAGKSSTWEDLFGATVKTSHYGNERRLYLSKNQKDWVNVFPINGSPGERGKDVKEILNPKSLINFENPRIVLCSMEYPNDAVGATIQYFIEHKYELFIHWLNPGYKDPEEYDDLSGFIPYILKQHNSLLGIRDGKTDRTSRVNEIRNFIRGWASARGLINTDKPICV</sequence>
<dbReference type="EMBL" id="JHEG02000059">
    <property type="protein sequence ID" value="KIE06665.1"/>
    <property type="molecule type" value="Genomic_DNA"/>
</dbReference>
<dbReference type="InterPro" id="IPR027417">
    <property type="entry name" value="P-loop_NTPase"/>
</dbReference>
<reference evidence="2" key="1">
    <citation type="journal article" date="2015" name="Genome Announc.">
        <title>Draft Genome Sequence of Tolypothrix boutellei Strain VB521301.</title>
        <authorList>
            <person name="Chandrababunaidu M.M."/>
            <person name="Singh D."/>
            <person name="Sen D."/>
            <person name="Bhan S."/>
            <person name="Das S."/>
            <person name="Gupta A."/>
            <person name="Adhikary S.P."/>
            <person name="Tripathy S."/>
        </authorList>
    </citation>
    <scope>NUCLEOTIDE SEQUENCE</scope>
    <source>
        <strain evidence="2">VB521301</strain>
    </source>
</reference>
<keyword evidence="3" id="KW-1185">Reference proteome</keyword>
<dbReference type="EMBL" id="JHEG04000001">
    <property type="protein sequence ID" value="KAF3889995.1"/>
    <property type="molecule type" value="Genomic_DNA"/>
</dbReference>
<comment type="caution">
    <text evidence="2">The sequence shown here is derived from an EMBL/GenBank/DDBJ whole genome shotgun (WGS) entry which is preliminary data.</text>
</comment>
<evidence type="ECO:0000313" key="1">
    <source>
        <dbReference type="EMBL" id="KAF3889995.1"/>
    </source>
</evidence>
<dbReference type="STRING" id="1479485.DA73_0235705"/>
<proteinExistence type="predicted"/>
<dbReference type="Proteomes" id="UP000029738">
    <property type="component" value="Unassembled WGS sequence"/>
</dbReference>
<evidence type="ECO:0008006" key="4">
    <source>
        <dbReference type="Google" id="ProtNLM"/>
    </source>
</evidence>
<gene>
    <name evidence="2" type="ORF">DA73_0235705</name>
    <name evidence="1" type="ORF">DA73_0400034440</name>
</gene>
<dbReference type="SUPFAM" id="SSF52540">
    <property type="entry name" value="P-loop containing nucleoside triphosphate hydrolases"/>
    <property type="match status" value="1"/>
</dbReference>
<reference evidence="1" key="2">
    <citation type="submission" date="2019-11" db="EMBL/GenBank/DDBJ databases">
        <title>Improved Assembly of Tolypothrix boutellei genome.</title>
        <authorList>
            <person name="Sarangi A.N."/>
            <person name="Mukherjee M."/>
            <person name="Ghosh S."/>
            <person name="Singh D."/>
            <person name="Das A."/>
            <person name="Kant S."/>
            <person name="Prusty A."/>
            <person name="Tripathy S."/>
        </authorList>
    </citation>
    <scope>NUCLEOTIDE SEQUENCE</scope>
    <source>
        <strain evidence="1">VB521301</strain>
    </source>
</reference>
<dbReference type="AlphaFoldDB" id="A0A0C1R303"/>
<dbReference type="OrthoDB" id="1550937at2"/>
<dbReference type="RefSeq" id="WP_038086900.1">
    <property type="nucleotide sequence ID" value="NZ_JHEG04000001.1"/>
</dbReference>
<evidence type="ECO:0000313" key="3">
    <source>
        <dbReference type="Proteomes" id="UP000029738"/>
    </source>
</evidence>
<accession>A0A0C1R303</accession>
<evidence type="ECO:0000313" key="2">
    <source>
        <dbReference type="EMBL" id="KIE06665.1"/>
    </source>
</evidence>